<accession>A0ABT7IRH9</accession>
<dbReference type="InterPro" id="IPR037883">
    <property type="entry name" value="Knr4/Smi1-like_sf"/>
</dbReference>
<proteinExistence type="predicted"/>
<dbReference type="Proteomes" id="UP001241926">
    <property type="component" value="Unassembled WGS sequence"/>
</dbReference>
<name>A0ABT7IRH9_9ACTN</name>
<sequence length="174" mass="19415">MASLDDITALLGEPGFNCSDPAPWERLEHELNVRFPADFREILDAYGSVVINNQVYLDHPGHPTRDLGETIREAILLWNEGDGADEIAPHTVGSLPGQLLPVATCSQGETVFLRVPDSPSAPWAVGVHEWDSFSYTPHDMPFSDWLLAYLRNEDPTMYAHDPGPEWRPFFEATA</sequence>
<comment type="caution">
    <text evidence="1">The sequence shown here is derived from an EMBL/GenBank/DDBJ whole genome shotgun (WGS) entry which is preliminary data.</text>
</comment>
<protein>
    <submittedName>
        <fullName evidence="1">SMI1/KNR4 family protein</fullName>
    </submittedName>
</protein>
<evidence type="ECO:0000313" key="2">
    <source>
        <dbReference type="Proteomes" id="UP001241926"/>
    </source>
</evidence>
<dbReference type="Gene3D" id="3.40.1580.10">
    <property type="entry name" value="SMI1/KNR4-like"/>
    <property type="match status" value="1"/>
</dbReference>
<dbReference type="RefSeq" id="WP_285429869.1">
    <property type="nucleotide sequence ID" value="NZ_JASJUS010000001.1"/>
</dbReference>
<keyword evidence="2" id="KW-1185">Reference proteome</keyword>
<reference evidence="1 2" key="1">
    <citation type="submission" date="2023-05" db="EMBL/GenBank/DDBJ databases">
        <title>Streptomyces fuscus sp. nov., a brown-black pigment producing actinomyces isolated from dry sand of Sea duck farm.</title>
        <authorList>
            <person name="Xie J."/>
            <person name="Shen N."/>
        </authorList>
    </citation>
    <scope>NUCLEOTIDE SEQUENCE [LARGE SCALE GENOMIC DNA]</scope>
    <source>
        <strain evidence="1 2">GXMU-J15</strain>
    </source>
</reference>
<dbReference type="Pfam" id="PF14568">
    <property type="entry name" value="SUKH_6"/>
    <property type="match status" value="1"/>
</dbReference>
<evidence type="ECO:0000313" key="1">
    <source>
        <dbReference type="EMBL" id="MDL2075186.1"/>
    </source>
</evidence>
<organism evidence="1 2">
    <name type="scientific">Streptomyces fuscus</name>
    <dbReference type="NCBI Taxonomy" id="3048495"/>
    <lineage>
        <taxon>Bacteria</taxon>
        <taxon>Bacillati</taxon>
        <taxon>Actinomycetota</taxon>
        <taxon>Actinomycetes</taxon>
        <taxon>Kitasatosporales</taxon>
        <taxon>Streptomycetaceae</taxon>
        <taxon>Streptomyces</taxon>
    </lineage>
</organism>
<gene>
    <name evidence="1" type="ORF">QNN03_01890</name>
</gene>
<dbReference type="EMBL" id="JASJUS010000001">
    <property type="protein sequence ID" value="MDL2075186.1"/>
    <property type="molecule type" value="Genomic_DNA"/>
</dbReference>
<dbReference type="SUPFAM" id="SSF160631">
    <property type="entry name" value="SMI1/KNR4-like"/>
    <property type="match status" value="1"/>
</dbReference>